<protein>
    <submittedName>
        <fullName evidence="3">Transpeptidase domain-containing protein</fullName>
    </submittedName>
</protein>
<evidence type="ECO:0000313" key="2">
    <source>
        <dbReference type="Proteomes" id="UP000278807"/>
    </source>
</evidence>
<accession>A0A0R3TJ71</accession>
<keyword evidence="2" id="KW-1185">Reference proteome</keyword>
<sequence>MNLWNLDDVTCITSGAGNISELSWSMMRTGIGGCVVWPRVGDNFFVGRQEYLFPFCSNAKVNTAVSVSALKAPTDVPSRMRNFTIWFPTVSPNGCCRYCFDRGFEAVTVSH</sequence>
<dbReference type="AlphaFoldDB" id="A0A0R3TJ71"/>
<dbReference type="WBParaSite" id="HNAJ_0000711201-mRNA-1">
    <property type="protein sequence ID" value="HNAJ_0000711201-mRNA-1"/>
    <property type="gene ID" value="HNAJ_0000711201"/>
</dbReference>
<evidence type="ECO:0000313" key="1">
    <source>
        <dbReference type="EMBL" id="VDO02968.1"/>
    </source>
</evidence>
<organism evidence="3">
    <name type="scientific">Rodentolepis nana</name>
    <name type="common">Dwarf tapeworm</name>
    <name type="synonym">Hymenolepis nana</name>
    <dbReference type="NCBI Taxonomy" id="102285"/>
    <lineage>
        <taxon>Eukaryota</taxon>
        <taxon>Metazoa</taxon>
        <taxon>Spiralia</taxon>
        <taxon>Lophotrochozoa</taxon>
        <taxon>Platyhelminthes</taxon>
        <taxon>Cestoda</taxon>
        <taxon>Eucestoda</taxon>
        <taxon>Cyclophyllidea</taxon>
        <taxon>Hymenolepididae</taxon>
        <taxon>Rodentolepis</taxon>
    </lineage>
</organism>
<gene>
    <name evidence="1" type="ORF">HNAJ_LOCUS7108</name>
</gene>
<proteinExistence type="predicted"/>
<reference evidence="3" key="1">
    <citation type="submission" date="2017-02" db="UniProtKB">
        <authorList>
            <consortium name="WormBaseParasite"/>
        </authorList>
    </citation>
    <scope>IDENTIFICATION</scope>
</reference>
<reference evidence="1 2" key="2">
    <citation type="submission" date="2018-11" db="EMBL/GenBank/DDBJ databases">
        <authorList>
            <consortium name="Pathogen Informatics"/>
        </authorList>
    </citation>
    <scope>NUCLEOTIDE SEQUENCE [LARGE SCALE GENOMIC DNA]</scope>
</reference>
<dbReference type="Proteomes" id="UP000278807">
    <property type="component" value="Unassembled WGS sequence"/>
</dbReference>
<name>A0A0R3TJ71_RODNA</name>
<evidence type="ECO:0000313" key="3">
    <source>
        <dbReference type="WBParaSite" id="HNAJ_0000711201-mRNA-1"/>
    </source>
</evidence>
<dbReference type="EMBL" id="UZAE01010568">
    <property type="protein sequence ID" value="VDO02968.1"/>
    <property type="molecule type" value="Genomic_DNA"/>
</dbReference>